<dbReference type="SUPFAM" id="SSF161084">
    <property type="entry name" value="MAPEG domain-like"/>
    <property type="match status" value="1"/>
</dbReference>
<dbReference type="EMBL" id="JAGEMX010000006">
    <property type="protein sequence ID" value="MBO1831600.1"/>
    <property type="molecule type" value="Genomic_DNA"/>
</dbReference>
<dbReference type="GeneID" id="93194260"/>
<evidence type="ECO:0000256" key="3">
    <source>
        <dbReference type="ARBA" id="ARBA00022989"/>
    </source>
</evidence>
<evidence type="ECO:0000256" key="4">
    <source>
        <dbReference type="ARBA" id="ARBA00023136"/>
    </source>
</evidence>
<evidence type="ECO:0000313" key="10">
    <source>
        <dbReference type="Proteomes" id="UP000664048"/>
    </source>
</evidence>
<dbReference type="AlphaFoldDB" id="A0A1E3FR96"/>
<evidence type="ECO:0000256" key="2">
    <source>
        <dbReference type="ARBA" id="ARBA00022692"/>
    </source>
</evidence>
<evidence type="ECO:0000313" key="7">
    <source>
        <dbReference type="EMBL" id="MBO1831600.1"/>
    </source>
</evidence>
<evidence type="ECO:0000256" key="1">
    <source>
        <dbReference type="ARBA" id="ARBA00004370"/>
    </source>
</evidence>
<evidence type="ECO:0000313" key="11">
    <source>
        <dbReference type="Proteomes" id="UP001220209"/>
    </source>
</evidence>
<dbReference type="GO" id="GO:0016020">
    <property type="term" value="C:membrane"/>
    <property type="evidence" value="ECO:0007669"/>
    <property type="project" value="UniProtKB-SubCell"/>
</dbReference>
<feature type="transmembrane region" description="Helical" evidence="5">
    <location>
        <begin position="111"/>
        <end position="129"/>
    </location>
</feature>
<dbReference type="InterPro" id="IPR023352">
    <property type="entry name" value="MAPEG-like_dom_sf"/>
</dbReference>
<reference evidence="6" key="1">
    <citation type="submission" date="2021-01" db="EMBL/GenBank/DDBJ databases">
        <title>Outbreak of Burkholderia contaminns endophthalmitis traced to a clinical ventilation system.</title>
        <authorList>
            <person name="Lipuma J."/>
            <person name="Spilker T."/>
            <person name="Kratholm J."/>
        </authorList>
    </citation>
    <scope>NUCLEOTIDE SEQUENCE</scope>
    <source>
        <strain evidence="6">HI4954</strain>
    </source>
</reference>
<dbReference type="EMBL" id="JAENIB010000006">
    <property type="protein sequence ID" value="MBK1931575.1"/>
    <property type="molecule type" value="Genomic_DNA"/>
</dbReference>
<evidence type="ECO:0000313" key="9">
    <source>
        <dbReference type="Proteomes" id="UP000611459"/>
    </source>
</evidence>
<keyword evidence="3 5" id="KW-1133">Transmembrane helix</keyword>
<dbReference type="EMBL" id="CP090640">
    <property type="protein sequence ID" value="WFN17899.1"/>
    <property type="molecule type" value="Genomic_DNA"/>
</dbReference>
<protein>
    <submittedName>
        <fullName evidence="6">MAPEG family protein</fullName>
    </submittedName>
</protein>
<dbReference type="Gene3D" id="1.20.120.550">
    <property type="entry name" value="Membrane associated eicosanoid/glutathione metabolism-like domain"/>
    <property type="match status" value="1"/>
</dbReference>
<dbReference type="Proteomes" id="UP000611459">
    <property type="component" value="Unassembled WGS sequence"/>
</dbReference>
<evidence type="ECO:0000313" key="8">
    <source>
        <dbReference type="EMBL" id="WFN17899.1"/>
    </source>
</evidence>
<dbReference type="RefSeq" id="WP_039359967.1">
    <property type="nucleotide sequence ID" value="NZ_AP018358.1"/>
</dbReference>
<evidence type="ECO:0000256" key="5">
    <source>
        <dbReference type="SAM" id="Phobius"/>
    </source>
</evidence>
<keyword evidence="2 5" id="KW-0812">Transmembrane</keyword>
<organism evidence="6 9">
    <name type="scientific">Burkholderia contaminans</name>
    <dbReference type="NCBI Taxonomy" id="488447"/>
    <lineage>
        <taxon>Bacteria</taxon>
        <taxon>Pseudomonadati</taxon>
        <taxon>Pseudomonadota</taxon>
        <taxon>Betaproteobacteria</taxon>
        <taxon>Burkholderiales</taxon>
        <taxon>Burkholderiaceae</taxon>
        <taxon>Burkholderia</taxon>
        <taxon>Burkholderia cepacia complex</taxon>
    </lineage>
</organism>
<name>A0A1E3FR96_9BURK</name>
<gene>
    <name evidence="7" type="ORF">J4M89_19690</name>
    <name evidence="6" type="ORF">JIN94_16940</name>
    <name evidence="8" type="ORF">LXE91_02310</name>
</gene>
<dbReference type="Proteomes" id="UP000664048">
    <property type="component" value="Unassembled WGS sequence"/>
</dbReference>
<dbReference type="Pfam" id="PF01124">
    <property type="entry name" value="MAPEG"/>
    <property type="match status" value="1"/>
</dbReference>
<sequence>MPIHPVALVCTAILGLLLFGLGLVVSVARFRCATSSGCAPDPANGLHKIVRAHGNTAEYAPFLAVLFLYFGTHAPSRAILALIVAATACRCLIVIGLLAWPTMANPNPVRFVGALGTYLCGAALCIALFV</sequence>
<keyword evidence="4 5" id="KW-0472">Membrane</keyword>
<dbReference type="InterPro" id="IPR001129">
    <property type="entry name" value="Membr-assoc_MAPEG"/>
</dbReference>
<dbReference type="OrthoDB" id="8537976at2"/>
<evidence type="ECO:0000313" key="6">
    <source>
        <dbReference type="EMBL" id="MBK1931575.1"/>
    </source>
</evidence>
<dbReference type="Proteomes" id="UP001220209">
    <property type="component" value="Chromosome 1"/>
</dbReference>
<reference evidence="8 11" key="3">
    <citation type="submission" date="2021-12" db="EMBL/GenBank/DDBJ databases">
        <title>Genomic and phenotypic characterization of three Burkholderia contaminans isolates recovered from different sources.</title>
        <authorList>
            <person name="Lopez De Volder A."/>
            <person name="Fan Y."/>
            <person name="Nunvar J."/>
            <person name="Herrera T."/>
            <person name="Timp W."/>
            <person name="Degrossi J."/>
        </authorList>
    </citation>
    <scope>NUCLEOTIDE SEQUENCE [LARGE SCALE GENOMIC DNA]</scope>
    <source>
        <strain evidence="8 11">LMG 23361</strain>
    </source>
</reference>
<accession>A0A1E3FR96</accession>
<reference evidence="7 10" key="2">
    <citation type="submission" date="2021-03" db="EMBL/GenBank/DDBJ databases">
        <title>Clinical course, treatment and visual outcome of an outbreak of Burkholderia contaminans endophthalmitis following cataract surgery.</title>
        <authorList>
            <person name="Lind C."/>
            <person name="Olsen K."/>
            <person name="Angelsen N.K."/>
            <person name="Krefting E.A."/>
            <person name="Fossen K."/>
            <person name="Gravningen K."/>
            <person name="Depoorter E."/>
            <person name="Vandamme P."/>
            <person name="Bertelsen G."/>
        </authorList>
    </citation>
    <scope>NUCLEOTIDE SEQUENCE [LARGE SCALE GENOMIC DNA]</scope>
    <source>
        <strain evidence="7 10">51242556</strain>
    </source>
</reference>
<comment type="subcellular location">
    <subcellularLocation>
        <location evidence="1">Membrane</location>
    </subcellularLocation>
</comment>
<keyword evidence="10" id="KW-1185">Reference proteome</keyword>
<feature type="transmembrane region" description="Helical" evidence="5">
    <location>
        <begin position="56"/>
        <end position="72"/>
    </location>
</feature>
<feature type="transmembrane region" description="Helical" evidence="5">
    <location>
        <begin position="79"/>
        <end position="99"/>
    </location>
</feature>
<proteinExistence type="predicted"/>